<name>A0A8S4FS61_PLUXY</name>
<dbReference type="SUPFAM" id="SSF53098">
    <property type="entry name" value="Ribonuclease H-like"/>
    <property type="match status" value="1"/>
</dbReference>
<dbReference type="EMBL" id="CAJHNJ030000039">
    <property type="protein sequence ID" value="CAG9129825.1"/>
    <property type="molecule type" value="Genomic_DNA"/>
</dbReference>
<proteinExistence type="predicted"/>
<evidence type="ECO:0000313" key="1">
    <source>
        <dbReference type="EMBL" id="CAG9129825.1"/>
    </source>
</evidence>
<protein>
    <submittedName>
        <fullName evidence="1">(diamondback moth) hypothetical protein</fullName>
    </submittedName>
</protein>
<comment type="caution">
    <text evidence="1">The sequence shown here is derived from an EMBL/GenBank/DDBJ whole genome shotgun (WGS) entry which is preliminary data.</text>
</comment>
<reference evidence="1" key="1">
    <citation type="submission" date="2020-11" db="EMBL/GenBank/DDBJ databases">
        <authorList>
            <person name="Whiteford S."/>
        </authorList>
    </citation>
    <scope>NUCLEOTIDE SEQUENCE</scope>
</reference>
<dbReference type="AlphaFoldDB" id="A0A8S4FS61"/>
<gene>
    <name evidence="1" type="ORF">PLXY2_LOCUS9647</name>
</gene>
<dbReference type="Proteomes" id="UP000653454">
    <property type="component" value="Unassembled WGS sequence"/>
</dbReference>
<dbReference type="InterPro" id="IPR012337">
    <property type="entry name" value="RNaseH-like_sf"/>
</dbReference>
<keyword evidence="2" id="KW-1185">Reference proteome</keyword>
<evidence type="ECO:0000313" key="2">
    <source>
        <dbReference type="Proteomes" id="UP000653454"/>
    </source>
</evidence>
<accession>A0A8S4FS61</accession>
<organism evidence="1 2">
    <name type="scientific">Plutella xylostella</name>
    <name type="common">Diamondback moth</name>
    <name type="synonym">Plutella maculipennis</name>
    <dbReference type="NCBI Taxonomy" id="51655"/>
    <lineage>
        <taxon>Eukaryota</taxon>
        <taxon>Metazoa</taxon>
        <taxon>Ecdysozoa</taxon>
        <taxon>Arthropoda</taxon>
        <taxon>Hexapoda</taxon>
        <taxon>Insecta</taxon>
        <taxon>Pterygota</taxon>
        <taxon>Neoptera</taxon>
        <taxon>Endopterygota</taxon>
        <taxon>Lepidoptera</taxon>
        <taxon>Glossata</taxon>
        <taxon>Ditrysia</taxon>
        <taxon>Yponomeutoidea</taxon>
        <taxon>Plutellidae</taxon>
        <taxon>Plutella</taxon>
    </lineage>
</organism>
<sequence length="185" mass="21073">MLQRMLIVKDAVITTVALTRSDLALTEYDWCVVESAIPILKLFYDVTTELSAEKNVTLTKVIPLVRIMLSSLRSRQSDLPEVQSLIKELERDLERRFATIELSECYAEAIILDPRFKTKGFRDERNCAKALASLKLKVGRSGKNIHSRATKSTQALTAQTYINTSKIMNRNNKNDMSFKSLRCQL</sequence>